<dbReference type="AlphaFoldDB" id="A0A8H7CR25"/>
<dbReference type="Proteomes" id="UP000620124">
    <property type="component" value="Unassembled WGS sequence"/>
</dbReference>
<dbReference type="EMBL" id="JACAZI010000014">
    <property type="protein sequence ID" value="KAF7345117.1"/>
    <property type="molecule type" value="Genomic_DNA"/>
</dbReference>
<comment type="caution">
    <text evidence="1">The sequence shown here is derived from an EMBL/GenBank/DDBJ whole genome shotgun (WGS) entry which is preliminary data.</text>
</comment>
<keyword evidence="2" id="KW-1185">Reference proteome</keyword>
<dbReference type="OrthoDB" id="3027208at2759"/>
<evidence type="ECO:0000313" key="1">
    <source>
        <dbReference type="EMBL" id="KAF7345117.1"/>
    </source>
</evidence>
<evidence type="ECO:0000313" key="2">
    <source>
        <dbReference type="Proteomes" id="UP000620124"/>
    </source>
</evidence>
<sequence>MAALYFKSRRRSSAFTGLSSAFIPRSFEICEVSLNLLINPPSKGCPVVELHDSAVDVKHLLNVLYNPLLFSEKTVPLSFVAAIVRMGRKYEFKELLAAALQRLTDENPTTLDEYEKLTNENGISYTSTRITHYRNMSFDVITLTRENGLLTVLPCAYLRAILYTNLVNFFLCPIFYH</sequence>
<accession>A0A8H7CR25</accession>
<name>A0A8H7CR25_9AGAR</name>
<protein>
    <submittedName>
        <fullName evidence="1">BTB domain-containing protein</fullName>
    </submittedName>
</protein>
<gene>
    <name evidence="1" type="ORF">MVEN_01675800</name>
</gene>
<reference evidence="1" key="1">
    <citation type="submission" date="2020-05" db="EMBL/GenBank/DDBJ databases">
        <title>Mycena genomes resolve the evolution of fungal bioluminescence.</title>
        <authorList>
            <person name="Tsai I.J."/>
        </authorList>
    </citation>
    <scope>NUCLEOTIDE SEQUENCE</scope>
    <source>
        <strain evidence="1">CCC161011</strain>
    </source>
</reference>
<proteinExistence type="predicted"/>
<organism evidence="1 2">
    <name type="scientific">Mycena venus</name>
    <dbReference type="NCBI Taxonomy" id="2733690"/>
    <lineage>
        <taxon>Eukaryota</taxon>
        <taxon>Fungi</taxon>
        <taxon>Dikarya</taxon>
        <taxon>Basidiomycota</taxon>
        <taxon>Agaricomycotina</taxon>
        <taxon>Agaricomycetes</taxon>
        <taxon>Agaricomycetidae</taxon>
        <taxon>Agaricales</taxon>
        <taxon>Marasmiineae</taxon>
        <taxon>Mycenaceae</taxon>
        <taxon>Mycena</taxon>
    </lineage>
</organism>